<name>A0ABD1W014_9LAMI</name>
<feature type="compositionally biased region" description="Basic residues" evidence="1">
    <location>
        <begin position="909"/>
        <end position="920"/>
    </location>
</feature>
<dbReference type="PANTHER" id="PTHR33167:SF4">
    <property type="entry name" value="TRANSCRIPTION FACTOR, PUTATIVE (DUF863)-RELATED"/>
    <property type="match status" value="1"/>
</dbReference>
<dbReference type="PANTHER" id="PTHR33167">
    <property type="entry name" value="TRANSCRIPTION FACTOR, PUTATIVE (DUF863)-RELATED"/>
    <property type="match status" value="1"/>
</dbReference>
<feature type="region of interest" description="Disordered" evidence="1">
    <location>
        <begin position="893"/>
        <end position="923"/>
    </location>
</feature>
<comment type="caution">
    <text evidence="2">The sequence shown here is derived from an EMBL/GenBank/DDBJ whole genome shotgun (WGS) entry which is preliminary data.</text>
</comment>
<gene>
    <name evidence="2" type="ORF">Adt_03890</name>
</gene>
<dbReference type="Proteomes" id="UP001604336">
    <property type="component" value="Unassembled WGS sequence"/>
</dbReference>
<dbReference type="InterPro" id="IPR008581">
    <property type="entry name" value="DUF863_pln"/>
</dbReference>
<dbReference type="Pfam" id="PF05904">
    <property type="entry name" value="DUF863"/>
    <property type="match status" value="1"/>
</dbReference>
<organism evidence="2 3">
    <name type="scientific">Abeliophyllum distichum</name>
    <dbReference type="NCBI Taxonomy" id="126358"/>
    <lineage>
        <taxon>Eukaryota</taxon>
        <taxon>Viridiplantae</taxon>
        <taxon>Streptophyta</taxon>
        <taxon>Embryophyta</taxon>
        <taxon>Tracheophyta</taxon>
        <taxon>Spermatophyta</taxon>
        <taxon>Magnoliopsida</taxon>
        <taxon>eudicotyledons</taxon>
        <taxon>Gunneridae</taxon>
        <taxon>Pentapetalae</taxon>
        <taxon>asterids</taxon>
        <taxon>lamiids</taxon>
        <taxon>Lamiales</taxon>
        <taxon>Oleaceae</taxon>
        <taxon>Forsythieae</taxon>
        <taxon>Abeliophyllum</taxon>
    </lineage>
</organism>
<feature type="compositionally biased region" description="Low complexity" evidence="1">
    <location>
        <begin position="107"/>
        <end position="123"/>
    </location>
</feature>
<evidence type="ECO:0000313" key="2">
    <source>
        <dbReference type="EMBL" id="KAL2542912.1"/>
    </source>
</evidence>
<sequence>MGTKLHCESYLTGYHSMRNLNEDSSCSSWNLFYGDKNLTNGQCYNGFTPRIITDGYPGYDKNVLRQKILEHETIFKNQVNELHRLYGIQRGMMEEIKRKELHKHWASVEPSSSSSRQGSQMPSDDAQKWHTTGFPLLNSGYGRTSVSGVEIVNSPSSCTKGYKMQAGYGPLQNGCTSKDSEALDLRPSKVRKKLFDLQLPADEYIDTEEGEKLQDNKISGILSYTSNGAQKFIPERSMEFFIGASGSGKTRCQKDASGSRSCLRSSSGLADLNEPVQVDEATAPLSADFIGHTSNHGETKHINQSAKPNVGFPLLNSFSESKVNDRGWLSHIYEAGPSKGNLSLITRSLQQDKLPIPSHPAEAQLNRAHHPPGIYQTGISGEDIWRNGFDHGLESSDRNCNYSNYSHLEPVVASRIPGPYPFIHSSGFANSLSQSVSSWAKSTSSLGQKITTSSTNMQPSAQSPGAFGDKWNVSSRLDPGSGSDRAICNGLYHGTALGSKEPVHLPSSGFDFLKYSRGDNVASERSINLGFEKFLKGSNHVNLNGVMTKSSSNEAVSLKDLNMVERNSTPEDHSSVFPWLQHKTVDKNETAKTRRPELTEDLGYVQASSNPLCCRSEIVRDLNQMFPPNATLASSDCEIRARREISEAQNSRKILGFPIFEILNAPKNESSSLVSTSVTLDCPSEGKNVKNEKKNILIDINLACESDEQIAAEELILEKELHSKGTSIRSQIDLNTCISEDEDPSAPSVASNSPSVKIVVEIDLEAPILPEMEDDIIPGKEDRQDKASLQCNENKAEQIQDEVVSNAAKTIFAISSSCQQIHTEETICYPSEDSLAESILWFADVVSSGANELKEKDDAPIQDLPKEIDDFVAMTLQLTETKEEDYLPKPFIPEVPKVEETGTTSLPSRSRRGQARRGRQRRDFQRDILPSLASLSRHEVTEDIQIFGGLMRATGHPWNSGLTRRNGTRKGGARGRRCTIVDAASAPVESPVCTPLIQKLNNTEAGLEDRSLTGWGKTTRRPRRQRCPAGRLKPVEMLDFVPKGEHPRQVVMNWDYC</sequence>
<proteinExistence type="predicted"/>
<accession>A0ABD1W014</accession>
<feature type="compositionally biased region" description="Polar residues" evidence="1">
    <location>
        <begin position="450"/>
        <end position="463"/>
    </location>
</feature>
<keyword evidence="3" id="KW-1185">Reference proteome</keyword>
<feature type="region of interest" description="Disordered" evidence="1">
    <location>
        <begin position="103"/>
        <end position="129"/>
    </location>
</feature>
<reference evidence="3" key="1">
    <citation type="submission" date="2024-07" db="EMBL/GenBank/DDBJ databases">
        <title>Two chromosome-level genome assemblies of Korean endemic species Abeliophyllum distichum and Forsythia ovata (Oleaceae).</title>
        <authorList>
            <person name="Jang H."/>
        </authorList>
    </citation>
    <scope>NUCLEOTIDE SEQUENCE [LARGE SCALE GENOMIC DNA]</scope>
</reference>
<evidence type="ECO:0000256" key="1">
    <source>
        <dbReference type="SAM" id="MobiDB-lite"/>
    </source>
</evidence>
<protein>
    <submittedName>
        <fullName evidence="2">Uncharacterized protein</fullName>
    </submittedName>
</protein>
<evidence type="ECO:0000313" key="3">
    <source>
        <dbReference type="Proteomes" id="UP001604336"/>
    </source>
</evidence>
<dbReference type="AlphaFoldDB" id="A0ABD1W014"/>
<dbReference type="EMBL" id="JBFOLK010000001">
    <property type="protein sequence ID" value="KAL2542912.1"/>
    <property type="molecule type" value="Genomic_DNA"/>
</dbReference>
<feature type="region of interest" description="Disordered" evidence="1">
    <location>
        <begin position="450"/>
        <end position="471"/>
    </location>
</feature>